<dbReference type="AlphaFoldDB" id="A0A4P9W482"/>
<organism evidence="2 3">
    <name type="scientific">Blyttiomyces helicus</name>
    <dbReference type="NCBI Taxonomy" id="388810"/>
    <lineage>
        <taxon>Eukaryota</taxon>
        <taxon>Fungi</taxon>
        <taxon>Fungi incertae sedis</taxon>
        <taxon>Chytridiomycota</taxon>
        <taxon>Chytridiomycota incertae sedis</taxon>
        <taxon>Chytridiomycetes</taxon>
        <taxon>Chytridiomycetes incertae sedis</taxon>
        <taxon>Blyttiomyces</taxon>
    </lineage>
</organism>
<dbReference type="Proteomes" id="UP000269721">
    <property type="component" value="Unassembled WGS sequence"/>
</dbReference>
<evidence type="ECO:0000256" key="1">
    <source>
        <dbReference type="SAM" id="MobiDB-lite"/>
    </source>
</evidence>
<evidence type="ECO:0000313" key="2">
    <source>
        <dbReference type="EMBL" id="RKO86692.1"/>
    </source>
</evidence>
<gene>
    <name evidence="2" type="ORF">BDK51DRAFT_41940</name>
</gene>
<name>A0A4P9W482_9FUNG</name>
<feature type="region of interest" description="Disordered" evidence="1">
    <location>
        <begin position="471"/>
        <end position="492"/>
    </location>
</feature>
<keyword evidence="3" id="KW-1185">Reference proteome</keyword>
<accession>A0A4P9W482</accession>
<proteinExistence type="predicted"/>
<protein>
    <submittedName>
        <fullName evidence="2">Uncharacterized protein</fullName>
    </submittedName>
</protein>
<dbReference type="OrthoDB" id="546893at2759"/>
<reference evidence="3" key="1">
    <citation type="journal article" date="2018" name="Nat. Microbiol.">
        <title>Leveraging single-cell genomics to expand the fungal tree of life.</title>
        <authorList>
            <person name="Ahrendt S.R."/>
            <person name="Quandt C.A."/>
            <person name="Ciobanu D."/>
            <person name="Clum A."/>
            <person name="Salamov A."/>
            <person name="Andreopoulos B."/>
            <person name="Cheng J.F."/>
            <person name="Woyke T."/>
            <person name="Pelin A."/>
            <person name="Henrissat B."/>
            <person name="Reynolds N.K."/>
            <person name="Benny G.L."/>
            <person name="Smith M.E."/>
            <person name="James T.Y."/>
            <person name="Grigoriev I.V."/>
        </authorList>
    </citation>
    <scope>NUCLEOTIDE SEQUENCE [LARGE SCALE GENOMIC DNA]</scope>
</reference>
<dbReference type="EMBL" id="KZ997986">
    <property type="protein sequence ID" value="RKO86692.1"/>
    <property type="molecule type" value="Genomic_DNA"/>
</dbReference>
<evidence type="ECO:0000313" key="3">
    <source>
        <dbReference type="Proteomes" id="UP000269721"/>
    </source>
</evidence>
<sequence length="614" mass="68787">MVFLLASVGYGVWVIGSVWGMRPHLLASWWAAGSEVGTYDVGYPRLTRKHSHFSVPGGLVHRQPCRLPLMVVGYMIPLPAAHHALPTPLYRRPRKRQRLAEAREPAASREVTKAFCLEVKIGSDIVRGARLIPVIQDRAKQFNPIEAHPGLLEAVRSFRASQGEGCPPLSRDNSDEILDSCYTDIFGNYRATLTMHLEIRTLAFIKIRLRYPSDSMDDPEDDAYADMLNHLPYVQGDPHATRIFSLVRASIALFTIRSAPNRKFIAPSQFNVDRKDTAKGGQGAGEFIPPLLGLAALFAELRDAADSRVIKGRGGIKGSKYGVRNIKITTAALKKLLSETGYWSREKFTPKSAWQKVFNVSKFIDRREGSWFADHATTDGTSISFLFKRKVEVSNLDPPQIWDCTARNESHARPIFHPPDRYWIGAAPTPEELRGKWLSLVDPGVSSQVVSHVAPISQAQEDNIITQLGGANSHPMPPFRHNPPRNGSDGLLSRTAARPHLVLDTFSKSFLPSVRLTSARFKREAGIVKAARKFENLKKECGIDEIVRDYDSPIIQSIGELPEHAYTIDAALDRIRRIGPLEHVLKEFYERQCHRQAIFRAYTLRQKALSRKGS</sequence>